<evidence type="ECO:0000313" key="4">
    <source>
        <dbReference type="EMBL" id="KAJ6821435.1"/>
    </source>
</evidence>
<dbReference type="InterPro" id="IPR033334">
    <property type="entry name" value="LNG1/2"/>
</dbReference>
<feature type="region of interest" description="Disordered" evidence="1">
    <location>
        <begin position="44"/>
        <end position="82"/>
    </location>
</feature>
<dbReference type="PANTHER" id="PTHR31680:SF12">
    <property type="entry name" value="OS11G0587300 PROTEIN"/>
    <property type="match status" value="1"/>
</dbReference>
<feature type="region of interest" description="Disordered" evidence="1">
    <location>
        <begin position="96"/>
        <end position="126"/>
    </location>
</feature>
<name>A0AAX6FZB5_IRIPA</name>
<dbReference type="PANTHER" id="PTHR31680">
    <property type="entry name" value="LONGIFOLIA PROTEIN"/>
    <property type="match status" value="1"/>
</dbReference>
<gene>
    <name evidence="4" type="ORF">M6B38_392245</name>
</gene>
<sequence length="562" mass="61903">MAPVVLPPLTDENRLDKQLERQMGCMTGFLQLFDRQQRIYAPKRLASSGSTSPSERSECFPSSPESATPAKTSPTSPLPFPVFDSWKLREAPRLSLDSRLRPRDPRSMPPTEAARADADTDRNRRPTSVVARLMGLDALPELRRSASESRASRDPHRFLDESLFRKPAPAPCSRSKTPPPLPPAKKSFFDACDFFPEVERRLRMRGIDEPAKDLEALKQFLEASQLKGLLHCPGRQGQSRKPDNAPPPIVVLKPGTKLPARRRSEPAKGIRSSRPVPPDPSPRKPRYGQSPPPKPSPKKKAPPPPTVRSPRKETSDRSPQLLRRCDELLRSIAAITIAEQQPSPVSVLDSSFLREGSPPLPMAIARRSITEWEDRPVPDTAGIDVPESDRQDFAYVYDTVRLSHRHGGLDDVYGMVEKRHGADDASEPAVLHRKAMFDAVAAIVVRKQSVSNWEAFSKPNAPPSGERLVREVWLEVVRTRDGVGCAAGAAAGDLDEVTGDAIRKDMAGGDHGWAGASAETTDAVALQIERLVFKDLVAETIGDLADVACGKGLVPWRRKLVF</sequence>
<accession>A0AAX6FZB5</accession>
<feature type="compositionally biased region" description="Basic and acidic residues" evidence="1">
    <location>
        <begin position="143"/>
        <end position="164"/>
    </location>
</feature>
<dbReference type="AlphaFoldDB" id="A0AAX6FZB5"/>
<dbReference type="GO" id="GO:0051513">
    <property type="term" value="P:regulation of monopolar cell growth"/>
    <property type="evidence" value="ECO:0007669"/>
    <property type="project" value="InterPro"/>
</dbReference>
<evidence type="ECO:0000313" key="5">
    <source>
        <dbReference type="Proteomes" id="UP001140949"/>
    </source>
</evidence>
<feature type="region of interest" description="Disordered" evidence="1">
    <location>
        <begin position="231"/>
        <end position="321"/>
    </location>
</feature>
<evidence type="ECO:0000256" key="1">
    <source>
        <dbReference type="SAM" id="MobiDB-lite"/>
    </source>
</evidence>
<feature type="compositionally biased region" description="Basic and acidic residues" evidence="1">
    <location>
        <begin position="114"/>
        <end position="124"/>
    </location>
</feature>
<keyword evidence="5" id="KW-1185">Reference proteome</keyword>
<feature type="compositionally biased region" description="Basic and acidic residues" evidence="1">
    <location>
        <begin position="96"/>
        <end position="106"/>
    </location>
</feature>
<dbReference type="InterPro" id="IPR025486">
    <property type="entry name" value="DUF4378"/>
</dbReference>
<evidence type="ECO:0000259" key="3">
    <source>
        <dbReference type="Pfam" id="PF14383"/>
    </source>
</evidence>
<feature type="compositionally biased region" description="Polar residues" evidence="1">
    <location>
        <begin position="63"/>
        <end position="75"/>
    </location>
</feature>
<evidence type="ECO:0000259" key="2">
    <source>
        <dbReference type="Pfam" id="PF14309"/>
    </source>
</evidence>
<reference evidence="4" key="2">
    <citation type="submission" date="2023-04" db="EMBL/GenBank/DDBJ databases">
        <authorList>
            <person name="Bruccoleri R.E."/>
            <person name="Oakeley E.J."/>
            <person name="Faust A.-M."/>
            <person name="Dessus-Babus S."/>
            <person name="Altorfer M."/>
            <person name="Burckhardt D."/>
            <person name="Oertli M."/>
            <person name="Naumann U."/>
            <person name="Petersen F."/>
            <person name="Wong J."/>
        </authorList>
    </citation>
    <scope>NUCLEOTIDE SEQUENCE</scope>
    <source>
        <strain evidence="4">GSM-AAB239-AS_SAM_17_03QT</strain>
        <tissue evidence="4">Leaf</tissue>
    </source>
</reference>
<dbReference type="InterPro" id="IPR032795">
    <property type="entry name" value="DUF3741-assoc"/>
</dbReference>
<feature type="domain" description="DUF3741" evidence="3">
    <location>
        <begin position="127"/>
        <end position="141"/>
    </location>
</feature>
<dbReference type="Pfam" id="PF14383">
    <property type="entry name" value="VARLMGL"/>
    <property type="match status" value="1"/>
</dbReference>
<protein>
    <submittedName>
        <fullName evidence="4">Protein LONGIFOLIA 1</fullName>
    </submittedName>
</protein>
<organism evidence="4 5">
    <name type="scientific">Iris pallida</name>
    <name type="common">Sweet iris</name>
    <dbReference type="NCBI Taxonomy" id="29817"/>
    <lineage>
        <taxon>Eukaryota</taxon>
        <taxon>Viridiplantae</taxon>
        <taxon>Streptophyta</taxon>
        <taxon>Embryophyta</taxon>
        <taxon>Tracheophyta</taxon>
        <taxon>Spermatophyta</taxon>
        <taxon>Magnoliopsida</taxon>
        <taxon>Liliopsida</taxon>
        <taxon>Asparagales</taxon>
        <taxon>Iridaceae</taxon>
        <taxon>Iridoideae</taxon>
        <taxon>Irideae</taxon>
        <taxon>Iris</taxon>
    </lineage>
</organism>
<proteinExistence type="predicted"/>
<feature type="region of interest" description="Disordered" evidence="1">
    <location>
        <begin position="143"/>
        <end position="187"/>
    </location>
</feature>
<dbReference type="Proteomes" id="UP001140949">
    <property type="component" value="Unassembled WGS sequence"/>
</dbReference>
<feature type="domain" description="DUF4378" evidence="2">
    <location>
        <begin position="414"/>
        <end position="539"/>
    </location>
</feature>
<dbReference type="EMBL" id="JANAVB010024998">
    <property type="protein sequence ID" value="KAJ6821435.1"/>
    <property type="molecule type" value="Genomic_DNA"/>
</dbReference>
<dbReference type="Pfam" id="PF14309">
    <property type="entry name" value="DUF4378"/>
    <property type="match status" value="1"/>
</dbReference>
<reference evidence="4" key="1">
    <citation type="journal article" date="2023" name="GigaByte">
        <title>Genome assembly of the bearded iris, Iris pallida Lam.</title>
        <authorList>
            <person name="Bruccoleri R.E."/>
            <person name="Oakeley E.J."/>
            <person name="Faust A.M.E."/>
            <person name="Altorfer M."/>
            <person name="Dessus-Babus S."/>
            <person name="Burckhardt D."/>
            <person name="Oertli M."/>
            <person name="Naumann U."/>
            <person name="Petersen F."/>
            <person name="Wong J."/>
        </authorList>
    </citation>
    <scope>NUCLEOTIDE SEQUENCE</scope>
    <source>
        <strain evidence="4">GSM-AAB239-AS_SAM_17_03QT</strain>
    </source>
</reference>
<comment type="caution">
    <text evidence="4">The sequence shown here is derived from an EMBL/GenBank/DDBJ whole genome shotgun (WGS) entry which is preliminary data.</text>
</comment>